<feature type="region of interest" description="Disordered" evidence="1">
    <location>
        <begin position="1"/>
        <end position="55"/>
    </location>
</feature>
<accession>A0A7X5R158</accession>
<sequence length="55" mass="5837">MLWMGDAWQGAQRLPSKPRGGVGSQPHSNVPSQPRDGVRSKVAAAGAPSALRWMP</sequence>
<organism evidence="2 3">
    <name type="scientific">Lysinibacter cavernae</name>
    <dbReference type="NCBI Taxonomy" id="1640652"/>
    <lineage>
        <taxon>Bacteria</taxon>
        <taxon>Bacillati</taxon>
        <taxon>Actinomycetota</taxon>
        <taxon>Actinomycetes</taxon>
        <taxon>Micrococcales</taxon>
        <taxon>Microbacteriaceae</taxon>
        <taxon>Lysinibacter</taxon>
    </lineage>
</organism>
<evidence type="ECO:0000313" key="2">
    <source>
        <dbReference type="EMBL" id="NIH53704.1"/>
    </source>
</evidence>
<gene>
    <name evidence="2" type="ORF">FHX76_001572</name>
</gene>
<evidence type="ECO:0000313" key="3">
    <source>
        <dbReference type="Proteomes" id="UP000541033"/>
    </source>
</evidence>
<dbReference type="AlphaFoldDB" id="A0A7X5R158"/>
<proteinExistence type="predicted"/>
<evidence type="ECO:0000256" key="1">
    <source>
        <dbReference type="SAM" id="MobiDB-lite"/>
    </source>
</evidence>
<reference evidence="2 3" key="1">
    <citation type="submission" date="2020-02" db="EMBL/GenBank/DDBJ databases">
        <title>Sequencing the genomes of 1000 actinobacteria strains.</title>
        <authorList>
            <person name="Klenk H.-P."/>
        </authorList>
    </citation>
    <scope>NUCLEOTIDE SEQUENCE [LARGE SCALE GENOMIC DNA]</scope>
    <source>
        <strain evidence="2 3">DSM 27960</strain>
    </source>
</reference>
<comment type="caution">
    <text evidence="2">The sequence shown here is derived from an EMBL/GenBank/DDBJ whole genome shotgun (WGS) entry which is preliminary data.</text>
</comment>
<name>A0A7X5R158_9MICO</name>
<keyword evidence="3" id="KW-1185">Reference proteome</keyword>
<dbReference type="EMBL" id="JAAMOX010000001">
    <property type="protein sequence ID" value="NIH53704.1"/>
    <property type="molecule type" value="Genomic_DNA"/>
</dbReference>
<dbReference type="Proteomes" id="UP000541033">
    <property type="component" value="Unassembled WGS sequence"/>
</dbReference>
<protein>
    <submittedName>
        <fullName evidence="2">Uncharacterized protein</fullName>
    </submittedName>
</protein>